<name>A0A2N8L0H7_9BURK</name>
<dbReference type="RefSeq" id="WP_102769129.1">
    <property type="nucleotide sequence ID" value="NZ_POSP01000003.1"/>
</dbReference>
<proteinExistence type="predicted"/>
<dbReference type="EMBL" id="POSP01000003">
    <property type="protein sequence ID" value="PND39209.1"/>
    <property type="molecule type" value="Genomic_DNA"/>
</dbReference>
<dbReference type="Pfam" id="PF10094">
    <property type="entry name" value="DUF2332"/>
    <property type="match status" value="1"/>
</dbReference>
<dbReference type="AlphaFoldDB" id="A0A2N8L0H7"/>
<evidence type="ECO:0000313" key="2">
    <source>
        <dbReference type="Proteomes" id="UP000235916"/>
    </source>
</evidence>
<evidence type="ECO:0000313" key="1">
    <source>
        <dbReference type="EMBL" id="PND39209.1"/>
    </source>
</evidence>
<comment type="caution">
    <text evidence="1">The sequence shown here is derived from an EMBL/GenBank/DDBJ whole genome shotgun (WGS) entry which is preliminary data.</text>
</comment>
<organism evidence="1 2">
    <name type="scientific">Kinneretia aquatilis</name>
    <dbReference type="NCBI Taxonomy" id="2070761"/>
    <lineage>
        <taxon>Bacteria</taxon>
        <taxon>Pseudomonadati</taxon>
        <taxon>Pseudomonadota</taxon>
        <taxon>Betaproteobacteria</taxon>
        <taxon>Burkholderiales</taxon>
        <taxon>Sphaerotilaceae</taxon>
        <taxon>Roseateles</taxon>
    </lineage>
</organism>
<sequence length="371" mass="41163">MDDDDLTPSTDLQRWARQYRQFAVQECPNDPLYVALCQIVADSPELLALMAHVRHAPQARPNLLLAALHERVLAGVPHDLAAYYPSVGGERAPDAALADSLHRFVRAERPRLLEHLRLRSTQTNEIGRCAVLWPALSAIAAQTGRQDLALFDFGCSAGLNLGVDAYRYDYGRFQLGAPAAPERPTVACQWRGAAEPPRTPWRLRARLGVDLAPVDVQDEDAVRWLRACLWPHDRVRARRLDQALAQARANRHPVQRVEQGLQTLAVWLQGLPAGVQPVLFNSWVLAYFDTPSLAAHRAEVEGLMRRHSLLWLSAETASLRPPGLALPPAPEGESAESASLWTVQALAPDGQLSAWVLAWSHAHGHWLHWLG</sequence>
<gene>
    <name evidence="1" type="ORF">C1O66_17875</name>
</gene>
<dbReference type="OrthoDB" id="8899077at2"/>
<accession>A0A2N8L0H7</accession>
<dbReference type="InterPro" id="IPR011200">
    <property type="entry name" value="UCP012608"/>
</dbReference>
<keyword evidence="2" id="KW-1185">Reference proteome</keyword>
<protein>
    <recommendedName>
        <fullName evidence="3">DUF2332 domain-containing protein</fullName>
    </recommendedName>
</protein>
<dbReference type="Proteomes" id="UP000235916">
    <property type="component" value="Unassembled WGS sequence"/>
</dbReference>
<reference evidence="1 2" key="1">
    <citation type="submission" date="2018-01" db="EMBL/GenBank/DDBJ databases">
        <title>Draft genome sequence of Paucibacter aquatile CR182 isolated from freshwater of the Nakdong River.</title>
        <authorList>
            <person name="Choi A."/>
            <person name="Chung E.J."/>
        </authorList>
    </citation>
    <scope>NUCLEOTIDE SEQUENCE [LARGE SCALE GENOMIC DNA]</scope>
    <source>
        <strain evidence="1 2">CR182</strain>
    </source>
</reference>
<evidence type="ECO:0008006" key="3">
    <source>
        <dbReference type="Google" id="ProtNLM"/>
    </source>
</evidence>